<dbReference type="InterPro" id="IPR002634">
    <property type="entry name" value="BolA"/>
</dbReference>
<dbReference type="OrthoDB" id="9801469at2"/>
<name>A0A318KSE5_9NEIS</name>
<proteinExistence type="inferred from homology"/>
<dbReference type="SUPFAM" id="SSF82657">
    <property type="entry name" value="BolA-like"/>
    <property type="match status" value="1"/>
</dbReference>
<dbReference type="EMBL" id="QJKI01000003">
    <property type="protein sequence ID" value="PXX80751.1"/>
    <property type="molecule type" value="Genomic_DNA"/>
</dbReference>
<evidence type="ECO:0000313" key="3">
    <source>
        <dbReference type="EMBL" id="PXX80751.1"/>
    </source>
</evidence>
<dbReference type="PANTHER" id="PTHR46229">
    <property type="entry name" value="BOLA TRANSCRIPTION REGULATOR"/>
    <property type="match status" value="1"/>
</dbReference>
<reference evidence="3 4" key="1">
    <citation type="submission" date="2018-05" db="EMBL/GenBank/DDBJ databases">
        <title>Genomic Encyclopedia of Type Strains, Phase IV (KMG-IV): sequencing the most valuable type-strain genomes for metagenomic binning, comparative biology and taxonomic classification.</title>
        <authorList>
            <person name="Goeker M."/>
        </authorList>
    </citation>
    <scope>NUCLEOTIDE SEQUENCE [LARGE SCALE GENOMIC DNA]</scope>
    <source>
        <strain evidence="3 4">DSM 29661</strain>
    </source>
</reference>
<dbReference type="InterPro" id="IPR050961">
    <property type="entry name" value="BolA/IbaG_stress_morph_reg"/>
</dbReference>
<sequence length="81" mass="9032">MLTPEQVKTLITAELDCTHVDVEGDGHHFFAVIVSPAFAGKRLIERHRLVMDIARAKLDSNELHALSITQALTPEEWAQKA</sequence>
<dbReference type="PANTHER" id="PTHR46229:SF2">
    <property type="entry name" value="BOLA-LIKE PROTEIN 1"/>
    <property type="match status" value="1"/>
</dbReference>
<organism evidence="3 4">
    <name type="scientific">Rivihabitans pingtungensis</name>
    <dbReference type="NCBI Taxonomy" id="1054498"/>
    <lineage>
        <taxon>Bacteria</taxon>
        <taxon>Pseudomonadati</taxon>
        <taxon>Pseudomonadota</taxon>
        <taxon>Betaproteobacteria</taxon>
        <taxon>Neisseriales</taxon>
        <taxon>Aquaspirillaceae</taxon>
        <taxon>Rivihabitans</taxon>
    </lineage>
</organism>
<dbReference type="InterPro" id="IPR036065">
    <property type="entry name" value="BolA-like_sf"/>
</dbReference>
<dbReference type="AlphaFoldDB" id="A0A318KSE5"/>
<keyword evidence="4" id="KW-1185">Reference proteome</keyword>
<gene>
    <name evidence="3" type="ORF">DFR34_10392</name>
</gene>
<evidence type="ECO:0000313" key="4">
    <source>
        <dbReference type="Proteomes" id="UP000247555"/>
    </source>
</evidence>
<comment type="caution">
    <text evidence="3">The sequence shown here is derived from an EMBL/GenBank/DDBJ whole genome shotgun (WGS) entry which is preliminary data.</text>
</comment>
<protein>
    <submittedName>
        <fullName evidence="3">Acid stress-induced BolA-like protein IbaG/YrbA</fullName>
    </submittedName>
</protein>
<dbReference type="Proteomes" id="UP000247555">
    <property type="component" value="Unassembled WGS sequence"/>
</dbReference>
<dbReference type="PIRSF" id="PIRSF003113">
    <property type="entry name" value="BolA"/>
    <property type="match status" value="1"/>
</dbReference>
<evidence type="ECO:0000256" key="2">
    <source>
        <dbReference type="RuleBase" id="RU003860"/>
    </source>
</evidence>
<accession>A0A318KSE5</accession>
<comment type="similarity">
    <text evidence="1 2">Belongs to the BolA/IbaG family.</text>
</comment>
<dbReference type="Gene3D" id="3.30.300.90">
    <property type="entry name" value="BolA-like"/>
    <property type="match status" value="1"/>
</dbReference>
<evidence type="ECO:0000256" key="1">
    <source>
        <dbReference type="ARBA" id="ARBA00005578"/>
    </source>
</evidence>
<dbReference type="RefSeq" id="WP_110389789.1">
    <property type="nucleotide sequence ID" value="NZ_CALCOA010000214.1"/>
</dbReference>
<dbReference type="Pfam" id="PF01722">
    <property type="entry name" value="BolA"/>
    <property type="match status" value="1"/>
</dbReference>